<feature type="compositionally biased region" description="Basic and acidic residues" evidence="6">
    <location>
        <begin position="567"/>
        <end position="582"/>
    </location>
</feature>
<dbReference type="EMBL" id="GECZ01005264">
    <property type="protein sequence ID" value="JAS64505.1"/>
    <property type="molecule type" value="Transcribed_RNA"/>
</dbReference>
<evidence type="ECO:0000256" key="2">
    <source>
        <dbReference type="ARBA" id="ARBA00022553"/>
    </source>
</evidence>
<feature type="non-terminal residue" evidence="10">
    <location>
        <position position="1428"/>
    </location>
</feature>
<keyword evidence="4" id="KW-0904">Protein phosphatase</keyword>
<feature type="region of interest" description="Disordered" evidence="6">
    <location>
        <begin position="167"/>
        <end position="269"/>
    </location>
</feature>
<dbReference type="PANTHER" id="PTHR46198">
    <property type="entry name" value="PROTEIN-TYROSINE-PHOSPHATASE"/>
    <property type="match status" value="1"/>
</dbReference>
<dbReference type="GO" id="GO:0007165">
    <property type="term" value="P:signal transduction"/>
    <property type="evidence" value="ECO:0007669"/>
    <property type="project" value="TreeGrafter"/>
</dbReference>
<dbReference type="InterPro" id="IPR008356">
    <property type="entry name" value="Tyr_Pase_KIM-con"/>
</dbReference>
<dbReference type="PROSITE" id="PS50055">
    <property type="entry name" value="TYR_PHOSPHATASE_PTP"/>
    <property type="match status" value="1"/>
</dbReference>
<dbReference type="PROSITE" id="PS00383">
    <property type="entry name" value="TYR_PHOSPHATASE_1"/>
    <property type="match status" value="1"/>
</dbReference>
<sequence>MKTSEVFIYAVVLWTFVESRHAGRPRRSLDLEGKGDNLTQTQQQEAIHADVLQHFTTTPSVPSESTRDITHDSAAPSIRDVPSIPEEINVQSLKNEDHPPVAYNRRISIDKEASSEVSEDKSNVTSRTNRNDLISYKYNQTGLSSSERSPNFTSEHVLTLTAYGEDNVQGEKEDNNPHPIASSTESHKKESEWKNFEAKKKEKGKKEILDSVTVPTDHNGAGRIEKPFKDSINAKSKDKNKDSIPEASDERRSTTSRISDSNSFSVSEYDNNRTLDSIGILKIDPVGGNQESVNQSVRSVINSNGVGGDTITKPEEKLSVNRAHDESTDSNPNDNQMIEEAAKNTVPVLISEPQTTPIAQISTTGKFSDPEPYVSFKQPHPTDSSPTKIDILGKLATASTTTIIKPSIAFKQQLANKLKGLEPVPTAPMTVDVEADENQEKSNVKSSTKSSLRKKPKGDYYASPSDMYASPPTATAWTLVSLKTAADSSRSSQTPAETSSTAIPRLTSITPISRVKSFVPWSTRLRKNTSPSPPTTVSIDGATSTEKRETVTDSEPPSSTTNQQLQEKLDPTKEETTNHETVTEEQSVIHTTLELDRNLTEVSINLVQPIHNDIMVKDQSSTQQSPKVIQGTTTEEIAIPNPTPKDTIPPNTFTRSEAENRVAEKENIIETKPTSEEKESRVKIEKASEEIPEEKPSITNNTVNEVSFANANENVNNFDHDLPTPTSKPDIVEPNKNNTNEIGESDSVAGDILLDGIGDEGKSAEEGDDEDYFKLRLTTTQAPIFDSFETTVIPDFDDDSDVESYREDDEFAMIDKLTTNQTTMTTDHPSKTNLPVIEVKSTLPSFQEPLDANSTGTYVTSFDIVSKENATIVVTKTPSEGDINWYNVDIKPDNSTVGEASRKTVPFEVTTTVEAETTNEPETTTETVQLETTMLPRITKKVTTSSPTTTTIPVTEPTLSLEDDRKDLNACVRLKVHMSMYDFCQNQQQFKESIAKKFITVRVSWEQVVSAKLDECSELNYFDQEIKEENLDDVVVCFVDEDQLPSPALRDVFWRTNNSSIIVMPSNREGFDNVLVAIILSIIAAICLVLLGILLIIIRKRQGRFNYGQRCTPVSLDDYSLDNISVYNSIRRKGALRASKRSYGNPAFDDPGGPTHSINFAGLANFSSDRKALDEEFSQIPMITVKPDELPPGVESKNRYANVIPLPETRVVLQTKEGADSTDEYINANFVKGPKSQEKLYIACQAPLQSTIEDFWRMVWQQQTKVILMLTALNENGVEKCADYLPQLEITDCHRLFGDFQVTLKKHEVREKYIISSLQLKNLETNLWREVTHLWYSSWPPQGVPDDGSAMIAFLIEARSYMRGAQGPTVVHCSPGTGRTGTVIAIDLCIRDFETIRTVDIPKTVYSLRRDRAGSVQTKDQYAFIYQV</sequence>
<feature type="region of interest" description="Disordered" evidence="6">
    <location>
        <begin position="673"/>
        <end position="696"/>
    </location>
</feature>
<feature type="domain" description="Tyrosine specific protein phosphatases" evidence="9">
    <location>
        <begin position="1352"/>
        <end position="1423"/>
    </location>
</feature>
<feature type="region of interest" description="Disordered" evidence="6">
    <location>
        <begin position="524"/>
        <end position="587"/>
    </location>
</feature>
<evidence type="ECO:0000313" key="10">
    <source>
        <dbReference type="EMBL" id="JAS64505.1"/>
    </source>
</evidence>
<feature type="transmembrane region" description="Helical" evidence="7">
    <location>
        <begin position="1074"/>
        <end position="1098"/>
    </location>
</feature>
<evidence type="ECO:0000259" key="9">
    <source>
        <dbReference type="PROSITE" id="PS50056"/>
    </source>
</evidence>
<evidence type="ECO:0000256" key="3">
    <source>
        <dbReference type="ARBA" id="ARBA00022801"/>
    </source>
</evidence>
<feature type="compositionally biased region" description="Basic and acidic residues" evidence="6">
    <location>
        <begin position="185"/>
        <end position="209"/>
    </location>
</feature>
<evidence type="ECO:0000256" key="7">
    <source>
        <dbReference type="SAM" id="Phobius"/>
    </source>
</evidence>
<feature type="compositionally biased region" description="Basic and acidic residues" evidence="6">
    <location>
        <begin position="312"/>
        <end position="327"/>
    </location>
</feature>
<dbReference type="InterPro" id="IPR003595">
    <property type="entry name" value="Tyr_Pase_cat"/>
</dbReference>
<dbReference type="GO" id="GO:0019901">
    <property type="term" value="F:protein kinase binding"/>
    <property type="evidence" value="ECO:0007669"/>
    <property type="project" value="TreeGrafter"/>
</dbReference>
<dbReference type="CDD" id="cd00047">
    <property type="entry name" value="PTPc"/>
    <property type="match status" value="1"/>
</dbReference>
<keyword evidence="7" id="KW-0812">Transmembrane</keyword>
<dbReference type="InterPro" id="IPR000242">
    <property type="entry name" value="PTP_cat"/>
</dbReference>
<dbReference type="Pfam" id="PF00102">
    <property type="entry name" value="Y_phosphatase"/>
    <property type="match status" value="1"/>
</dbReference>
<dbReference type="SMART" id="SM00194">
    <property type="entry name" value="PTPc"/>
    <property type="match status" value="1"/>
</dbReference>
<keyword evidence="3" id="KW-0378">Hydrolase</keyword>
<organism evidence="10">
    <name type="scientific">Cuerna arida</name>
    <dbReference type="NCBI Taxonomy" id="1464854"/>
    <lineage>
        <taxon>Eukaryota</taxon>
        <taxon>Metazoa</taxon>
        <taxon>Ecdysozoa</taxon>
        <taxon>Arthropoda</taxon>
        <taxon>Hexapoda</taxon>
        <taxon>Insecta</taxon>
        <taxon>Pterygota</taxon>
        <taxon>Neoptera</taxon>
        <taxon>Paraneoptera</taxon>
        <taxon>Hemiptera</taxon>
        <taxon>Auchenorrhyncha</taxon>
        <taxon>Membracoidea</taxon>
        <taxon>Cicadellidae</taxon>
        <taxon>Cicadellinae</taxon>
        <taxon>Proconiini</taxon>
        <taxon>Cuerna</taxon>
    </lineage>
</organism>
<dbReference type="Gene3D" id="3.90.190.10">
    <property type="entry name" value="Protein tyrosine phosphatase superfamily"/>
    <property type="match status" value="1"/>
</dbReference>
<dbReference type="PANTHER" id="PTHR46198:SF4">
    <property type="entry name" value="PROTEIN-TYROSINE-PHOSPHATASE"/>
    <property type="match status" value="1"/>
</dbReference>
<evidence type="ECO:0000256" key="1">
    <source>
        <dbReference type="ARBA" id="ARBA00013064"/>
    </source>
</evidence>
<keyword evidence="2" id="KW-0597">Phosphoprotein</keyword>
<dbReference type="InterPro" id="IPR000387">
    <property type="entry name" value="Tyr_Pase_dom"/>
</dbReference>
<dbReference type="SMART" id="SM00404">
    <property type="entry name" value="PTPc_motif"/>
    <property type="match status" value="1"/>
</dbReference>
<dbReference type="InterPro" id="IPR029021">
    <property type="entry name" value="Prot-tyrosine_phosphatase-like"/>
</dbReference>
<reference evidence="10" key="1">
    <citation type="submission" date="2015-11" db="EMBL/GenBank/DDBJ databases">
        <title>De novo transcriptome assembly of four potential Pierce s Disease insect vectors from Arizona vineyards.</title>
        <authorList>
            <person name="Tassone E.E."/>
        </authorList>
    </citation>
    <scope>NUCLEOTIDE SEQUENCE</scope>
</reference>
<dbReference type="FunFam" id="3.90.190.10:FF:000098">
    <property type="entry name" value="Protein-tryrosine phosphatase"/>
    <property type="match status" value="1"/>
</dbReference>
<feature type="active site" description="Phosphocysteine intermediate" evidence="5">
    <location>
        <position position="1373"/>
    </location>
</feature>
<dbReference type="PRINTS" id="PR00700">
    <property type="entry name" value="PRTYPHPHTASE"/>
</dbReference>
<dbReference type="EC" id="3.1.3.48" evidence="1"/>
<evidence type="ECO:0000256" key="5">
    <source>
        <dbReference type="PIRSR" id="PIRSR608356-50"/>
    </source>
</evidence>
<dbReference type="InterPro" id="IPR016130">
    <property type="entry name" value="Tyr_Pase_AS"/>
</dbReference>
<protein>
    <recommendedName>
        <fullName evidence="1">protein-tyrosine-phosphatase</fullName>
        <ecNumber evidence="1">3.1.3.48</ecNumber>
    </recommendedName>
</protein>
<evidence type="ECO:0000259" key="8">
    <source>
        <dbReference type="PROSITE" id="PS50055"/>
    </source>
</evidence>
<feature type="compositionally biased region" description="Basic and acidic residues" evidence="6">
    <location>
        <begin position="235"/>
        <end position="253"/>
    </location>
</feature>
<feature type="region of interest" description="Disordered" evidence="6">
    <location>
        <begin position="301"/>
        <end position="335"/>
    </location>
</feature>
<proteinExistence type="predicted"/>
<gene>
    <name evidence="10" type="ORF">g.42976</name>
</gene>
<feature type="compositionally biased region" description="Polar residues" evidence="6">
    <location>
        <begin position="553"/>
        <end position="566"/>
    </location>
</feature>
<feature type="compositionally biased region" description="Polar residues" evidence="6">
    <location>
        <begin position="255"/>
        <end position="269"/>
    </location>
</feature>
<dbReference type="GO" id="GO:0004725">
    <property type="term" value="F:protein tyrosine phosphatase activity"/>
    <property type="evidence" value="ECO:0007669"/>
    <property type="project" value="UniProtKB-EC"/>
</dbReference>
<dbReference type="GO" id="GO:0048666">
    <property type="term" value="P:neuron development"/>
    <property type="evidence" value="ECO:0007669"/>
    <property type="project" value="UniProtKB-ARBA"/>
</dbReference>
<dbReference type="GO" id="GO:0005829">
    <property type="term" value="C:cytosol"/>
    <property type="evidence" value="ECO:0007669"/>
    <property type="project" value="TreeGrafter"/>
</dbReference>
<dbReference type="PROSITE" id="PS50056">
    <property type="entry name" value="TYR_PHOSPHATASE_2"/>
    <property type="match status" value="1"/>
</dbReference>
<dbReference type="SUPFAM" id="SSF52799">
    <property type="entry name" value="(Phosphotyrosine protein) phosphatases II"/>
    <property type="match status" value="1"/>
</dbReference>
<dbReference type="GO" id="GO:0030054">
    <property type="term" value="C:cell junction"/>
    <property type="evidence" value="ECO:0007669"/>
    <property type="project" value="TreeGrafter"/>
</dbReference>
<dbReference type="GO" id="GO:0005886">
    <property type="term" value="C:plasma membrane"/>
    <property type="evidence" value="ECO:0007669"/>
    <property type="project" value="TreeGrafter"/>
</dbReference>
<feature type="region of interest" description="Disordered" evidence="6">
    <location>
        <begin position="486"/>
        <end position="505"/>
    </location>
</feature>
<feature type="region of interest" description="Disordered" evidence="6">
    <location>
        <begin position="57"/>
        <end position="84"/>
    </location>
</feature>
<feature type="domain" description="Tyrosine-protein phosphatase" evidence="8">
    <location>
        <begin position="1197"/>
        <end position="1428"/>
    </location>
</feature>
<feature type="region of interest" description="Disordered" evidence="6">
    <location>
        <begin position="723"/>
        <end position="744"/>
    </location>
</feature>
<name>A0A1B6GPZ8_9HEMI</name>
<accession>A0A1B6GPZ8</accession>
<evidence type="ECO:0000256" key="4">
    <source>
        <dbReference type="ARBA" id="ARBA00022912"/>
    </source>
</evidence>
<feature type="region of interest" description="Disordered" evidence="6">
    <location>
        <begin position="637"/>
        <end position="661"/>
    </location>
</feature>
<keyword evidence="7" id="KW-0472">Membrane</keyword>
<keyword evidence="7" id="KW-1133">Transmembrane helix</keyword>
<feature type="region of interest" description="Disordered" evidence="6">
    <location>
        <begin position="430"/>
        <end position="468"/>
    </location>
</feature>
<evidence type="ECO:0000256" key="6">
    <source>
        <dbReference type="SAM" id="MobiDB-lite"/>
    </source>
</evidence>
<feature type="compositionally biased region" description="Polar residues" evidence="6">
    <location>
        <begin position="535"/>
        <end position="544"/>
    </location>
</feature>